<gene>
    <name evidence="1" type="ORF">D2T33_09540</name>
</gene>
<dbReference type="Proteomes" id="UP000285710">
    <property type="component" value="Unassembled WGS sequence"/>
</dbReference>
<keyword evidence="2" id="KW-1185">Reference proteome</keyword>
<name>A0A443IW72_9RHOB</name>
<accession>A0A443IW72</accession>
<organism evidence="1 2">
    <name type="scientific">Paenirhodobacter populi</name>
    <dbReference type="NCBI Taxonomy" id="2306993"/>
    <lineage>
        <taxon>Bacteria</taxon>
        <taxon>Pseudomonadati</taxon>
        <taxon>Pseudomonadota</taxon>
        <taxon>Alphaproteobacteria</taxon>
        <taxon>Rhodobacterales</taxon>
        <taxon>Rhodobacter group</taxon>
        <taxon>Paenirhodobacter</taxon>
    </lineage>
</organism>
<reference evidence="1 2" key="2">
    <citation type="submission" date="2019-01" db="EMBL/GenBank/DDBJ databases">
        <authorList>
            <person name="Li Y."/>
        </authorList>
    </citation>
    <scope>NUCLEOTIDE SEQUENCE [LARGE SCALE GENOMIC DNA]</scope>
    <source>
        <strain evidence="1 2">2D-5</strain>
    </source>
</reference>
<dbReference type="Pfam" id="PF10983">
    <property type="entry name" value="DUF2793"/>
    <property type="match status" value="1"/>
</dbReference>
<protein>
    <submittedName>
        <fullName evidence="1">DUF2793 domain-containing protein</fullName>
    </submittedName>
</protein>
<dbReference type="InterPro" id="IPR021251">
    <property type="entry name" value="DUF2793"/>
</dbReference>
<sequence length="412" mass="41293">MSDSSTLLSLPYIMPSQAQKHVTHNEAIEILDVLVQLAVLDQGLMTPPATLTTGDRYIVGTGAGGAWAGRDDCVAVYDGESQGWRFFTPRAGWRAHVIASGAEVVWTGTLWAATGGSGAVTTLPLLGISTTADATNRLAVAAEATLLTHAGGGHRLKVNKAAAAETASLLFQSDWSGRAEMGLTGSDDFAIRVSDDGTTFVTALSFEAVTGLASGAAVQTAAGDATAGRLMRVGAFGLGGTAPVAGNIASDLAPGFHGYDTASGSTGGPAGVTAGVLLHQRRAAGAEMQILIDADGIVHSRARAGAGWNDWRASGAAGGTTAQGRYRREADGTLTCWQSVTTASSGDVAATFPAAFASDTGLVTTTGVVGGNGAVSVRVTARSATGLSVAAFDASGARIAVTVDLVTTGPAA</sequence>
<dbReference type="RefSeq" id="WP_128269625.1">
    <property type="nucleotide sequence ID" value="NZ_SAUW01000008.1"/>
</dbReference>
<evidence type="ECO:0000313" key="1">
    <source>
        <dbReference type="EMBL" id="RWR12335.1"/>
    </source>
</evidence>
<dbReference type="AlphaFoldDB" id="A0A443IW72"/>
<reference evidence="1 2" key="1">
    <citation type="submission" date="2019-01" db="EMBL/GenBank/DDBJ databases">
        <title>Sinorhodobacter populi sp. nov. isolated from the symptomatic bark tissue of Populus euramericana canker.</title>
        <authorList>
            <person name="Xu G."/>
        </authorList>
    </citation>
    <scope>NUCLEOTIDE SEQUENCE [LARGE SCALE GENOMIC DNA]</scope>
    <source>
        <strain evidence="1 2">2D-5</strain>
    </source>
</reference>
<evidence type="ECO:0000313" key="2">
    <source>
        <dbReference type="Proteomes" id="UP000285710"/>
    </source>
</evidence>
<dbReference type="EMBL" id="SAUW01000008">
    <property type="protein sequence ID" value="RWR12335.1"/>
    <property type="molecule type" value="Genomic_DNA"/>
</dbReference>
<comment type="caution">
    <text evidence="1">The sequence shown here is derived from an EMBL/GenBank/DDBJ whole genome shotgun (WGS) entry which is preliminary data.</text>
</comment>
<proteinExistence type="predicted"/>